<proteinExistence type="predicted"/>
<dbReference type="EMBL" id="NOIH01000022">
    <property type="protein sequence ID" value="OYD52951.1"/>
    <property type="molecule type" value="Genomic_DNA"/>
</dbReference>
<dbReference type="OrthoDB" id="9895185at2"/>
<dbReference type="AlphaFoldDB" id="A0A235EVF3"/>
<comment type="caution">
    <text evidence="1">The sequence shown here is derived from an EMBL/GenBank/DDBJ whole genome shotgun (WGS) entry which is preliminary data.</text>
</comment>
<dbReference type="Proteomes" id="UP000215181">
    <property type="component" value="Unassembled WGS sequence"/>
</dbReference>
<reference evidence="1 2" key="1">
    <citation type="submission" date="2017-07" db="EMBL/GenBank/DDBJ databases">
        <title>Thauera sp. KNDSS-Mac4 genome sequence and assembly.</title>
        <authorList>
            <person name="Mayilraj S."/>
        </authorList>
    </citation>
    <scope>NUCLEOTIDE SEQUENCE [LARGE SCALE GENOMIC DNA]</scope>
    <source>
        <strain evidence="1 2">KNDSS-Mac4</strain>
    </source>
</reference>
<organism evidence="1 2">
    <name type="scientific">Thauera propionica</name>
    <dbReference type="NCBI Taxonomy" id="2019431"/>
    <lineage>
        <taxon>Bacteria</taxon>
        <taxon>Pseudomonadati</taxon>
        <taxon>Pseudomonadota</taxon>
        <taxon>Betaproteobacteria</taxon>
        <taxon>Rhodocyclales</taxon>
        <taxon>Zoogloeaceae</taxon>
        <taxon>Thauera</taxon>
    </lineage>
</organism>
<gene>
    <name evidence="1" type="ORF">CGK74_15080</name>
</gene>
<accession>A0A235EVF3</accession>
<evidence type="ECO:0000313" key="2">
    <source>
        <dbReference type="Proteomes" id="UP000215181"/>
    </source>
</evidence>
<protein>
    <submittedName>
        <fullName evidence="1">Uncharacterized protein</fullName>
    </submittedName>
</protein>
<keyword evidence="2" id="KW-1185">Reference proteome</keyword>
<sequence>MSAFLFEADLRAHLEALPEIDGFVIGEWLCTLSHEALGELIDRLEVMLSDEDAELENELVLDLLLATNLGYAAECGGRTLSGLDEIEAAMLGLEHAAHLVAVERAGLIEVVGMVSMSDEERPSLSLTQRGVERLVVRRWMSGEDIGGSGAHRVLN</sequence>
<dbReference type="RefSeq" id="WP_094269271.1">
    <property type="nucleotide sequence ID" value="NZ_NOIH01000022.1"/>
</dbReference>
<name>A0A235EVF3_9RHOO</name>
<evidence type="ECO:0000313" key="1">
    <source>
        <dbReference type="EMBL" id="OYD52951.1"/>
    </source>
</evidence>